<reference evidence="3" key="1">
    <citation type="submission" date="2016-03" db="EMBL/GenBank/DDBJ databases">
        <authorList>
            <person name="Guldener U."/>
        </authorList>
    </citation>
    <scope>NUCLEOTIDE SEQUENCE [LARGE SCALE GENOMIC DNA]</scope>
    <source>
        <strain evidence="3">04CH-RAC-A.6.1</strain>
    </source>
</reference>
<dbReference type="Proteomes" id="UP000178912">
    <property type="component" value="Unassembled WGS sequence"/>
</dbReference>
<dbReference type="AlphaFoldDB" id="A0A1E1K4B3"/>
<protein>
    <submittedName>
        <fullName evidence="2">Uncharacterized protein</fullName>
    </submittedName>
</protein>
<evidence type="ECO:0000313" key="2">
    <source>
        <dbReference type="EMBL" id="CZS92730.1"/>
    </source>
</evidence>
<keyword evidence="3" id="KW-1185">Reference proteome</keyword>
<feature type="signal peptide" evidence="1">
    <location>
        <begin position="1"/>
        <end position="34"/>
    </location>
</feature>
<feature type="chain" id="PRO_5009445695" evidence="1">
    <location>
        <begin position="35"/>
        <end position="155"/>
    </location>
</feature>
<evidence type="ECO:0000313" key="3">
    <source>
        <dbReference type="Proteomes" id="UP000178912"/>
    </source>
</evidence>
<organism evidence="2 3">
    <name type="scientific">Rhynchosporium agropyri</name>
    <dbReference type="NCBI Taxonomy" id="914238"/>
    <lineage>
        <taxon>Eukaryota</taxon>
        <taxon>Fungi</taxon>
        <taxon>Dikarya</taxon>
        <taxon>Ascomycota</taxon>
        <taxon>Pezizomycotina</taxon>
        <taxon>Leotiomycetes</taxon>
        <taxon>Helotiales</taxon>
        <taxon>Ploettnerulaceae</taxon>
        <taxon>Rhynchosporium</taxon>
    </lineage>
</organism>
<sequence length="155" mass="17330">MNGQYRQKCRSIASPLFMRHIVLISLAFLEPPNALQYVSNETQKWKSDAVATLPALITTEPALFPAYYSARESCGGGVTVTRPPKLGLLRTEYKVPVNTSPAHEGDNTQHDVNRHMLALLYSDGHFFVYESTYRLVGRGSQGEVASRQEKQHHVA</sequence>
<keyword evidence="1" id="KW-0732">Signal</keyword>
<evidence type="ECO:0000256" key="1">
    <source>
        <dbReference type="SAM" id="SignalP"/>
    </source>
</evidence>
<dbReference type="EMBL" id="FJUX01000013">
    <property type="protein sequence ID" value="CZS92730.1"/>
    <property type="molecule type" value="Genomic_DNA"/>
</dbReference>
<gene>
    <name evidence="2" type="ORF">RAG0_03252</name>
</gene>
<proteinExistence type="predicted"/>
<name>A0A1E1K4B3_9HELO</name>
<accession>A0A1E1K4B3</accession>